<keyword evidence="3" id="KW-1185">Reference proteome</keyword>
<reference evidence="3" key="1">
    <citation type="journal article" date="2014" name="Nat. Commun.">
        <title>Genomic adaptations of the halophilic Dead Sea filamentous fungus Eurotium rubrum.</title>
        <authorList>
            <person name="Kis-Papo T."/>
            <person name="Weig A.R."/>
            <person name="Riley R."/>
            <person name="Persoh D."/>
            <person name="Salamov A."/>
            <person name="Sun H."/>
            <person name="Lipzen A."/>
            <person name="Wasser S.P."/>
            <person name="Rambold G."/>
            <person name="Grigoriev I.V."/>
            <person name="Nevo E."/>
        </authorList>
    </citation>
    <scope>NUCLEOTIDE SEQUENCE [LARGE SCALE GENOMIC DNA]</scope>
    <source>
        <strain evidence="3">CBS 135680</strain>
    </source>
</reference>
<sequence length="477" mass="52703">MGSTDSLPAGLPVKNPTTPFWRTELHALDDLRTTPELPQESDIVIVGAGYAGVSIAYHLLKQQDQQSQHHPSITILEARQICSGATGRNGGHIRPDLYGHIPTYIERHGAEAGAELANFELSHVKALKDVISEEGIDCDFNITRNMNVYLNEAHGEKAKQKYEALASQSHSFVEDIHYTPQKHAEGISGVKGAKACMSYTAGTIWPYKFILGLLSKIMGYTALNVQTHTPVTSVTSSDSSHLVHTSRGSIRASKVIYATNAYTPSLLPEYSSNIVPVRGLCCHITVPEGKHAPFLPYSYILNGDGCSYLISRPDGSIIVGGAQYTFKDAKEQWYGVVDDSTLIEPAKDYYNDYMQRTFHGWEDSGAYVKEIWTGIMGYSYDSNAHVDHRAKRVMYILKKEQVHCAKTATIPLLRAAHFSLEKPETLLQAIDIHAVSSQELCEWITNLQHILAEGHEMGAVKVFDRFLVKVNAEVGGV</sequence>
<dbReference type="InterPro" id="IPR006076">
    <property type="entry name" value="FAD-dep_OxRdtase"/>
</dbReference>
<evidence type="ECO:0000313" key="2">
    <source>
        <dbReference type="EMBL" id="EYE93571.1"/>
    </source>
</evidence>
<proteinExistence type="predicted"/>
<dbReference type="InterPro" id="IPR036188">
    <property type="entry name" value="FAD/NAD-bd_sf"/>
</dbReference>
<accession>A0A017S9W0</accession>
<dbReference type="Proteomes" id="UP000019804">
    <property type="component" value="Unassembled WGS sequence"/>
</dbReference>
<dbReference type="Gene3D" id="3.30.9.10">
    <property type="entry name" value="D-Amino Acid Oxidase, subunit A, domain 2"/>
    <property type="match status" value="1"/>
</dbReference>
<dbReference type="Pfam" id="PF01266">
    <property type="entry name" value="DAO"/>
    <property type="match status" value="1"/>
</dbReference>
<dbReference type="RefSeq" id="XP_040637259.1">
    <property type="nucleotide sequence ID" value="XM_040779155.1"/>
</dbReference>
<name>A0A017S9W0_ASPRC</name>
<dbReference type="SUPFAM" id="SSF51905">
    <property type="entry name" value="FAD/NAD(P)-binding domain"/>
    <property type="match status" value="1"/>
</dbReference>
<dbReference type="STRING" id="1388766.A0A017S9W0"/>
<protein>
    <submittedName>
        <fullName evidence="2">DAO-domain-containing protein</fullName>
    </submittedName>
</protein>
<feature type="domain" description="FAD dependent oxidoreductase" evidence="1">
    <location>
        <begin position="42"/>
        <end position="393"/>
    </location>
</feature>
<dbReference type="PANTHER" id="PTHR13847:SF279">
    <property type="entry name" value="FAD DEPENDENT OXIDOREDUCTASE DOMAIN-CONTAINING PROTEIN-RELATED"/>
    <property type="match status" value="1"/>
</dbReference>
<dbReference type="PANTHER" id="PTHR13847">
    <property type="entry name" value="SARCOSINE DEHYDROGENASE-RELATED"/>
    <property type="match status" value="1"/>
</dbReference>
<dbReference type="GeneID" id="63694279"/>
<organism evidence="2 3">
    <name type="scientific">Aspergillus ruber (strain CBS 135680)</name>
    <dbReference type="NCBI Taxonomy" id="1388766"/>
    <lineage>
        <taxon>Eukaryota</taxon>
        <taxon>Fungi</taxon>
        <taxon>Dikarya</taxon>
        <taxon>Ascomycota</taxon>
        <taxon>Pezizomycotina</taxon>
        <taxon>Eurotiomycetes</taxon>
        <taxon>Eurotiomycetidae</taxon>
        <taxon>Eurotiales</taxon>
        <taxon>Aspergillaceae</taxon>
        <taxon>Aspergillus</taxon>
        <taxon>Aspergillus subgen. Aspergillus</taxon>
    </lineage>
</organism>
<evidence type="ECO:0000259" key="1">
    <source>
        <dbReference type="Pfam" id="PF01266"/>
    </source>
</evidence>
<gene>
    <name evidence="2" type="ORF">EURHEDRAFT_379270</name>
</gene>
<dbReference type="AlphaFoldDB" id="A0A017S9W0"/>
<dbReference type="HOGENOM" id="CLU_022730_0_1_1"/>
<dbReference type="Gene3D" id="3.50.50.60">
    <property type="entry name" value="FAD/NAD(P)-binding domain"/>
    <property type="match status" value="1"/>
</dbReference>
<evidence type="ECO:0000313" key="3">
    <source>
        <dbReference type="Proteomes" id="UP000019804"/>
    </source>
</evidence>
<dbReference type="OrthoDB" id="429143at2759"/>
<dbReference type="GO" id="GO:0005737">
    <property type="term" value="C:cytoplasm"/>
    <property type="evidence" value="ECO:0007669"/>
    <property type="project" value="TreeGrafter"/>
</dbReference>
<dbReference type="EMBL" id="KK088431">
    <property type="protein sequence ID" value="EYE93571.1"/>
    <property type="molecule type" value="Genomic_DNA"/>
</dbReference>